<organism evidence="4 5">
    <name type="scientific">Spirochaeta isovalerica</name>
    <dbReference type="NCBI Taxonomy" id="150"/>
    <lineage>
        <taxon>Bacteria</taxon>
        <taxon>Pseudomonadati</taxon>
        <taxon>Spirochaetota</taxon>
        <taxon>Spirochaetia</taxon>
        <taxon>Spirochaetales</taxon>
        <taxon>Spirochaetaceae</taxon>
        <taxon>Spirochaeta</taxon>
    </lineage>
</organism>
<evidence type="ECO:0000256" key="2">
    <source>
        <dbReference type="ARBA" id="ARBA00023315"/>
    </source>
</evidence>
<dbReference type="InterPro" id="IPR000182">
    <property type="entry name" value="GNAT_dom"/>
</dbReference>
<sequence>MIRTACKDDASRIAEIHIFGWRSAYRGIIPDSYLFSEISVNGRFSSFNDSNEHEKDDLYVCEEDNIIKGFMKSGMCRNEDKLDAYELWGLYVEPLMKREGVGSQLLRHCEKVALEKGCRENVLWVLEDNASTRQFYKKHGYETDGSEKIMEKFNAKVIRYCKKITGDGEKK</sequence>
<reference evidence="4 5" key="1">
    <citation type="submission" date="2020-08" db="EMBL/GenBank/DDBJ databases">
        <title>Genomic Encyclopedia of Type Strains, Phase IV (KMG-IV): sequencing the most valuable type-strain genomes for metagenomic binning, comparative biology and taxonomic classification.</title>
        <authorList>
            <person name="Goeker M."/>
        </authorList>
    </citation>
    <scope>NUCLEOTIDE SEQUENCE [LARGE SCALE GENOMIC DNA]</scope>
    <source>
        <strain evidence="4 5">DSM 2461</strain>
    </source>
</reference>
<accession>A0A841RBC5</accession>
<dbReference type="PROSITE" id="PS51186">
    <property type="entry name" value="GNAT"/>
    <property type="match status" value="1"/>
</dbReference>
<dbReference type="Proteomes" id="UP000587760">
    <property type="component" value="Unassembled WGS sequence"/>
</dbReference>
<evidence type="ECO:0000259" key="3">
    <source>
        <dbReference type="PROSITE" id="PS51186"/>
    </source>
</evidence>
<keyword evidence="1 4" id="KW-0808">Transferase</keyword>
<comment type="caution">
    <text evidence="4">The sequence shown here is derived from an EMBL/GenBank/DDBJ whole genome shotgun (WGS) entry which is preliminary data.</text>
</comment>
<dbReference type="CDD" id="cd04301">
    <property type="entry name" value="NAT_SF"/>
    <property type="match status" value="1"/>
</dbReference>
<dbReference type="InterPro" id="IPR051556">
    <property type="entry name" value="N-term/lysine_N-AcTrnsfr"/>
</dbReference>
<evidence type="ECO:0000256" key="1">
    <source>
        <dbReference type="ARBA" id="ARBA00022679"/>
    </source>
</evidence>
<dbReference type="EMBL" id="JACHGJ010000006">
    <property type="protein sequence ID" value="MBB6481265.1"/>
    <property type="molecule type" value="Genomic_DNA"/>
</dbReference>
<dbReference type="Gene3D" id="3.40.630.30">
    <property type="match status" value="1"/>
</dbReference>
<name>A0A841RBC5_9SPIO</name>
<dbReference type="GO" id="GO:0016747">
    <property type="term" value="F:acyltransferase activity, transferring groups other than amino-acyl groups"/>
    <property type="evidence" value="ECO:0007669"/>
    <property type="project" value="InterPro"/>
</dbReference>
<keyword evidence="2" id="KW-0012">Acyltransferase</keyword>
<gene>
    <name evidence="4" type="ORF">HNR50_002945</name>
</gene>
<dbReference type="RefSeq" id="WP_184747519.1">
    <property type="nucleotide sequence ID" value="NZ_JACHGJ010000006.1"/>
</dbReference>
<keyword evidence="5" id="KW-1185">Reference proteome</keyword>
<dbReference type="InterPro" id="IPR016181">
    <property type="entry name" value="Acyl_CoA_acyltransferase"/>
</dbReference>
<dbReference type="Pfam" id="PF00583">
    <property type="entry name" value="Acetyltransf_1"/>
    <property type="match status" value="1"/>
</dbReference>
<protein>
    <submittedName>
        <fullName evidence="4">GNAT superfamily N-acetyltransferase</fullName>
    </submittedName>
</protein>
<dbReference type="PANTHER" id="PTHR42919">
    <property type="entry name" value="N-ALPHA-ACETYLTRANSFERASE"/>
    <property type="match status" value="1"/>
</dbReference>
<proteinExistence type="predicted"/>
<dbReference type="SUPFAM" id="SSF55729">
    <property type="entry name" value="Acyl-CoA N-acyltransferases (Nat)"/>
    <property type="match status" value="1"/>
</dbReference>
<feature type="domain" description="N-acetyltransferase" evidence="3">
    <location>
        <begin position="1"/>
        <end position="165"/>
    </location>
</feature>
<evidence type="ECO:0000313" key="4">
    <source>
        <dbReference type="EMBL" id="MBB6481265.1"/>
    </source>
</evidence>
<dbReference type="PANTHER" id="PTHR42919:SF8">
    <property type="entry name" value="N-ALPHA-ACETYLTRANSFERASE 50"/>
    <property type="match status" value="1"/>
</dbReference>
<evidence type="ECO:0000313" key="5">
    <source>
        <dbReference type="Proteomes" id="UP000587760"/>
    </source>
</evidence>
<dbReference type="AlphaFoldDB" id="A0A841RBC5"/>